<dbReference type="Pfam" id="PF20209">
    <property type="entry name" value="DUF6570"/>
    <property type="match status" value="1"/>
</dbReference>
<dbReference type="SUPFAM" id="SSF52540">
    <property type="entry name" value="P-loop containing nucleoside triphosphate hydrolases"/>
    <property type="match status" value="2"/>
</dbReference>
<gene>
    <name evidence="5" type="ORF">O9G_005051</name>
</gene>
<evidence type="ECO:0000256" key="1">
    <source>
        <dbReference type="RuleBase" id="RU363044"/>
    </source>
</evidence>
<feature type="domain" description="Helitron helicase-like" evidence="3">
    <location>
        <begin position="231"/>
        <end position="431"/>
    </location>
</feature>
<dbReference type="AlphaFoldDB" id="A0A075AMK4"/>
<dbReference type="InterPro" id="IPR051055">
    <property type="entry name" value="PIF1_helicase"/>
</dbReference>
<dbReference type="EMBL" id="KE561362">
    <property type="protein sequence ID" value="EPZ30884.1"/>
    <property type="molecule type" value="Genomic_DNA"/>
</dbReference>
<dbReference type="EC" id="5.6.2.3" evidence="1"/>
<proteinExistence type="inferred from homology"/>
<dbReference type="InterPro" id="IPR025476">
    <property type="entry name" value="Helitron_helicase-like"/>
</dbReference>
<keyword evidence="1" id="KW-0347">Helicase</keyword>
<keyword evidence="1" id="KW-0227">DNA damage</keyword>
<evidence type="ECO:0000259" key="3">
    <source>
        <dbReference type="Pfam" id="PF14214"/>
    </source>
</evidence>
<dbReference type="GO" id="GO:0016787">
    <property type="term" value="F:hydrolase activity"/>
    <property type="evidence" value="ECO:0007669"/>
    <property type="project" value="UniProtKB-KW"/>
</dbReference>
<dbReference type="STRING" id="988480.A0A075AMK4"/>
<dbReference type="Pfam" id="PF05970">
    <property type="entry name" value="PIF1"/>
    <property type="match status" value="1"/>
</dbReference>
<dbReference type="Pfam" id="PF14214">
    <property type="entry name" value="Helitron_like_N"/>
    <property type="match status" value="1"/>
</dbReference>
<keyword evidence="1" id="KW-0233">DNA recombination</keyword>
<protein>
    <recommendedName>
        <fullName evidence="1">ATP-dependent DNA helicase</fullName>
        <ecNumber evidence="1">5.6.2.3</ecNumber>
    </recommendedName>
</protein>
<accession>A0A075AMK4</accession>
<evidence type="ECO:0000259" key="2">
    <source>
        <dbReference type="Pfam" id="PF05970"/>
    </source>
</evidence>
<dbReference type="GO" id="GO:0006310">
    <property type="term" value="P:DNA recombination"/>
    <property type="evidence" value="ECO:0007669"/>
    <property type="project" value="UniProtKB-KW"/>
</dbReference>
<dbReference type="GO" id="GO:0005524">
    <property type="term" value="F:ATP binding"/>
    <property type="evidence" value="ECO:0007669"/>
    <property type="project" value="UniProtKB-KW"/>
</dbReference>
<comment type="catalytic activity">
    <reaction evidence="1">
        <text>ATP + H2O = ADP + phosphate + H(+)</text>
        <dbReference type="Rhea" id="RHEA:13065"/>
        <dbReference type="ChEBI" id="CHEBI:15377"/>
        <dbReference type="ChEBI" id="CHEBI:15378"/>
        <dbReference type="ChEBI" id="CHEBI:30616"/>
        <dbReference type="ChEBI" id="CHEBI:43474"/>
        <dbReference type="ChEBI" id="CHEBI:456216"/>
        <dbReference type="EC" id="5.6.2.3"/>
    </reaction>
</comment>
<keyword evidence="1" id="KW-0547">Nucleotide-binding</keyword>
<feature type="domain" description="DUF6570" evidence="4">
    <location>
        <begin position="23"/>
        <end position="90"/>
    </location>
</feature>
<dbReference type="GO" id="GO:0006281">
    <property type="term" value="P:DNA repair"/>
    <property type="evidence" value="ECO:0007669"/>
    <property type="project" value="UniProtKB-KW"/>
</dbReference>
<keyword evidence="1" id="KW-0067">ATP-binding</keyword>
<comment type="similarity">
    <text evidence="1">Belongs to the helicase family.</text>
</comment>
<dbReference type="HOGENOM" id="CLU_291203_0_0_1"/>
<keyword evidence="6" id="KW-1185">Reference proteome</keyword>
<dbReference type="GO" id="GO:0000723">
    <property type="term" value="P:telomere maintenance"/>
    <property type="evidence" value="ECO:0007669"/>
    <property type="project" value="InterPro"/>
</dbReference>
<evidence type="ECO:0000313" key="5">
    <source>
        <dbReference type="EMBL" id="EPZ30884.1"/>
    </source>
</evidence>
<evidence type="ECO:0000259" key="4">
    <source>
        <dbReference type="Pfam" id="PF20209"/>
    </source>
</evidence>
<keyword evidence="1" id="KW-0234">DNA repair</keyword>
<comment type="cofactor">
    <cofactor evidence="1">
        <name>Mg(2+)</name>
        <dbReference type="ChEBI" id="CHEBI:18420"/>
    </cofactor>
</comment>
<dbReference type="InterPro" id="IPR010285">
    <property type="entry name" value="DNA_helicase_pif1-like_DEAD"/>
</dbReference>
<keyword evidence="1" id="KW-0378">Hydrolase</keyword>
<name>A0A075AMK4_ROZAC</name>
<dbReference type="GO" id="GO:0043139">
    <property type="term" value="F:5'-3' DNA helicase activity"/>
    <property type="evidence" value="ECO:0007669"/>
    <property type="project" value="UniProtKB-EC"/>
</dbReference>
<dbReference type="InterPro" id="IPR027417">
    <property type="entry name" value="P-loop_NTPase"/>
</dbReference>
<reference evidence="5 6" key="1">
    <citation type="journal article" date="2013" name="Curr. Biol.">
        <title>Shared signatures of parasitism and phylogenomics unite Cryptomycota and microsporidia.</title>
        <authorList>
            <person name="James T.Y."/>
            <person name="Pelin A."/>
            <person name="Bonen L."/>
            <person name="Ahrendt S."/>
            <person name="Sain D."/>
            <person name="Corradi N."/>
            <person name="Stajich J.E."/>
        </authorList>
    </citation>
    <scope>NUCLEOTIDE SEQUENCE [LARGE SCALE GENOMIC DNA]</scope>
    <source>
        <strain evidence="5 6">CSF55</strain>
    </source>
</reference>
<dbReference type="PANTHER" id="PTHR47642">
    <property type="entry name" value="ATP-DEPENDENT DNA HELICASE"/>
    <property type="match status" value="1"/>
</dbReference>
<dbReference type="Proteomes" id="UP000030755">
    <property type="component" value="Unassembled WGS sequence"/>
</dbReference>
<dbReference type="InterPro" id="IPR046700">
    <property type="entry name" value="DUF6570"/>
</dbReference>
<organism evidence="5 6">
    <name type="scientific">Rozella allomycis (strain CSF55)</name>
    <dbReference type="NCBI Taxonomy" id="988480"/>
    <lineage>
        <taxon>Eukaryota</taxon>
        <taxon>Fungi</taxon>
        <taxon>Fungi incertae sedis</taxon>
        <taxon>Cryptomycota</taxon>
        <taxon>Cryptomycota incertae sedis</taxon>
        <taxon>Rozella</taxon>
    </lineage>
</organism>
<dbReference type="Gene3D" id="3.40.50.300">
    <property type="entry name" value="P-loop containing nucleotide triphosphate hydrolases"/>
    <property type="match status" value="1"/>
</dbReference>
<feature type="domain" description="DNA helicase Pif1-like DEAD-box helicase" evidence="2">
    <location>
        <begin position="544"/>
        <end position="678"/>
    </location>
</feature>
<sequence length="1049" mass="120322">MTFAEEMLIAFAIPHFLRISLENVQTVETHLPRKIDSLIDYIAVVFVGKTFTSKHLKQILMVRPQLVLMWLKFLKMKNHLYSKIEIHKTNAENMNSNIDRNGIPNCLIDHATILQNDTTSLTNQSSGYTPGPNDNDEHCAFHVISSVDLSASLSQMENLIRIVNQPIYVSHHGPAIDKYKDEYIYEKCFPSLFPFGIGGPKNNNLDHWIEHIKDYYVKDRVYQRHELLLFHMFLDKQSRSINKTFAIMENVGSYSNLLSKVSTLQQDDIDEVINSFNDGTYHDNENFKTIMRGLKQSGRHIYASPFERSYNRQIARGMLTAIGLESFMLTVNFDDVRHPLVATFAGINVAFNENNSIISPNKTERRDISAKDSFAVAEFANFLMNQMFLDLFGFNLQLKVPTKKGGIFGHLEHVLSQWHDQKRGGLHVHFLGWIAGYPDPETLLKRITSDEDFKNRYILYADQCFQAGTRTREKISKNRNLGFDYILPPQISEFNNVQDYITQNNVYTSHIIDSYLKIIETNKLSGKQLLPFLCYCAQLDGQLAGYAGSGKSHVLLSIEEYYKQKCSGATLLKTAYTGSAASHIGGDTLHHTFSWGHGKRKTTSNVYDQILSDELWCSLLTLFTDEFSMLPGIFIYLMHIDCIENRKRLIEKSKNSFCGGLNTAWFGDLFQMLPVRKPTLARNSHALSHLNNQPIEIKRNLLNTTSSKDEMGQTLWRSIEWAVELTENHRSKQDYADFLKRLRSLDIHQSDIDRLNERTIKILTQNGFNISDEPWSKATFICPNNTLRMTINNLRIASDAVNNHSTIYWIKAHDSSSQYSPDTITNIQIQNSHISDTQTSDLPTLLPLLIGEQYIISSNIAAELNLAKCSRCTLVNIKFPDNTEYVTSNQDCMPSNLPEWIEVELEKNIILSTTWPGVTENDNKTIVLGPLSKSINLPFQIDSKHRQVKLIRKQFPLVPAFAFTIYRAQGQNASGKQLVRMDTEFLSTSNIHAVQKKYPNVPWYYKPPIDIIAETDRLQELSKKTFKNIWNIFPKELKTFYSSLIKEKK</sequence>
<evidence type="ECO:0000313" key="6">
    <source>
        <dbReference type="Proteomes" id="UP000030755"/>
    </source>
</evidence>
<dbReference type="OrthoDB" id="2986975at2759"/>